<sequence length="43" mass="4740">MDQLNLFPLTALQTEGYAQPESRWGDTDDAAVETEVEQQAEAA</sequence>
<reference evidence="3" key="1">
    <citation type="submission" date="2008-12" db="EMBL/GenBank/DDBJ databases">
        <title>Annotation of Streptomyces ghanaensis ATCC 14672.</title>
        <authorList>
            <consortium name="The Broad Institute Genome Sequencing Platform"/>
            <consortium name="Broad Institute Microbial Sequencing Center"/>
            <person name="Fischbach M."/>
            <person name="Ward D."/>
            <person name="Young S."/>
            <person name="Kodira C.D."/>
            <person name="Zeng Q."/>
            <person name="Koehrsen M."/>
            <person name="Godfrey P."/>
            <person name="Alvarado L."/>
            <person name="Berlin A.M."/>
            <person name="Borenstein D."/>
            <person name="Chen Z."/>
            <person name="Engels R."/>
            <person name="Freedman E."/>
            <person name="Gellesch M."/>
            <person name="Goldberg J."/>
            <person name="Griggs A."/>
            <person name="Gujja S."/>
            <person name="Heiman D.I."/>
            <person name="Hepburn T.A."/>
            <person name="Howarth C."/>
            <person name="Jen D."/>
            <person name="Larson L."/>
            <person name="Lewis B."/>
            <person name="Mehta T."/>
            <person name="Park D."/>
            <person name="Pearson M."/>
            <person name="Roberts A."/>
            <person name="Saif S."/>
            <person name="Shea T.D."/>
            <person name="Shenoy N."/>
            <person name="Sisk P."/>
            <person name="Stolte C."/>
            <person name="Sykes S.N."/>
            <person name="Walk T."/>
            <person name="White J."/>
            <person name="Yandava C."/>
            <person name="Straight P."/>
            <person name="Clardy J."/>
            <person name="Hung D."/>
            <person name="Kolter R."/>
            <person name="Mekalanos J."/>
            <person name="Walker S."/>
            <person name="Walsh C.T."/>
            <person name="Wieland B.L.C."/>
            <person name="Ilzarbe M."/>
            <person name="Galagan J."/>
            <person name="Nusbaum C."/>
            <person name="Birren B."/>
        </authorList>
    </citation>
    <scope>NUCLEOTIDE SEQUENCE [LARGE SCALE GENOMIC DNA]</scope>
    <source>
        <strain evidence="3">ATCC 14672 / DSM 40746 / JCM 4963 / KCTC 9882 / NRRL B-12104 / FH 1290</strain>
    </source>
</reference>
<feature type="compositionally biased region" description="Acidic residues" evidence="1">
    <location>
        <begin position="27"/>
        <end position="43"/>
    </location>
</feature>
<dbReference type="Proteomes" id="UP000003824">
    <property type="component" value="Unassembled WGS sequence"/>
</dbReference>
<organism evidence="2 3">
    <name type="scientific">Streptomyces viridosporus (strain ATCC 14672 / DSM 40746 / JCM 4963 / KCTC 9882 / NRRL B-12104 / FH 1290)</name>
    <name type="common">Streptomyces ghanaensis</name>
    <dbReference type="NCBI Taxonomy" id="566461"/>
    <lineage>
        <taxon>Bacteria</taxon>
        <taxon>Bacillati</taxon>
        <taxon>Actinomycetota</taxon>
        <taxon>Actinomycetes</taxon>
        <taxon>Kitasatosporales</taxon>
        <taxon>Streptomycetaceae</taxon>
        <taxon>Streptomyces</taxon>
    </lineage>
</organism>
<accession>D6A4K6</accession>
<name>D6A4K6_STRV1</name>
<protein>
    <submittedName>
        <fullName evidence="2">Predicted protein</fullName>
    </submittedName>
</protein>
<gene>
    <name evidence="2" type="ORF">SSFG_01100</name>
</gene>
<proteinExistence type="predicted"/>
<evidence type="ECO:0000256" key="1">
    <source>
        <dbReference type="SAM" id="MobiDB-lite"/>
    </source>
</evidence>
<evidence type="ECO:0000313" key="2">
    <source>
        <dbReference type="EMBL" id="EFE65846.2"/>
    </source>
</evidence>
<dbReference type="EMBL" id="DS999641">
    <property type="protein sequence ID" value="EFE65846.2"/>
    <property type="molecule type" value="Genomic_DNA"/>
</dbReference>
<dbReference type="AlphaFoldDB" id="D6A4K6"/>
<dbReference type="RefSeq" id="WP_004980677.1">
    <property type="nucleotide sequence ID" value="NZ_DS999641.1"/>
</dbReference>
<feature type="region of interest" description="Disordered" evidence="1">
    <location>
        <begin position="17"/>
        <end position="43"/>
    </location>
</feature>
<evidence type="ECO:0000313" key="3">
    <source>
        <dbReference type="Proteomes" id="UP000003824"/>
    </source>
</evidence>